<dbReference type="STRING" id="693661.Arcve_0671"/>
<dbReference type="KEGG" id="ave:Arcve_0671"/>
<dbReference type="AlphaFoldDB" id="F2KR54"/>
<protein>
    <submittedName>
        <fullName evidence="1">Uncharacterized protein</fullName>
    </submittedName>
</protein>
<evidence type="ECO:0000313" key="1">
    <source>
        <dbReference type="EMBL" id="AEA46691.1"/>
    </source>
</evidence>
<dbReference type="HOGENOM" id="CLU_2565530_0_0_2"/>
<dbReference type="GeneID" id="10393769"/>
<proteinExistence type="predicted"/>
<keyword evidence="2" id="KW-1185">Reference proteome</keyword>
<name>F2KR54_ARCVS</name>
<accession>F2KR54</accession>
<reference evidence="1 2" key="1">
    <citation type="submission" date="2011-03" db="EMBL/GenBank/DDBJ databases">
        <title>The complete genome of Archaeoglobus veneficus SNP6.</title>
        <authorList>
            <consortium name="US DOE Joint Genome Institute (JGI-PGF)"/>
            <person name="Lucas S."/>
            <person name="Copeland A."/>
            <person name="Lapidus A."/>
            <person name="Bruce D."/>
            <person name="Goodwin L."/>
            <person name="Pitluck S."/>
            <person name="Kyrpides N."/>
            <person name="Mavromatis K."/>
            <person name="Pagani I."/>
            <person name="Ivanova N."/>
            <person name="Mikhailova N."/>
            <person name="Lu M."/>
            <person name="Detter J.C."/>
            <person name="Tapia R."/>
            <person name="Han C."/>
            <person name="Land M."/>
            <person name="Hauser L."/>
            <person name="Markowitz V."/>
            <person name="Cheng J.-F."/>
            <person name="Hugenholtz P."/>
            <person name="Woyke T."/>
            <person name="Wu D."/>
            <person name="Spring S."/>
            <person name="Brambilla E."/>
            <person name="Klenk H.-P."/>
            <person name="Eisen J.A."/>
        </authorList>
    </citation>
    <scope>NUCLEOTIDE SEQUENCE [LARGE SCALE GENOMIC DNA]</scope>
    <source>
        <strain evidence="2">SNP6</strain>
    </source>
</reference>
<dbReference type="Proteomes" id="UP000008136">
    <property type="component" value="Chromosome"/>
</dbReference>
<organism evidence="1 2">
    <name type="scientific">Archaeoglobus veneficus (strain DSM 11195 / SNP6)</name>
    <dbReference type="NCBI Taxonomy" id="693661"/>
    <lineage>
        <taxon>Archaea</taxon>
        <taxon>Methanobacteriati</taxon>
        <taxon>Methanobacteriota</taxon>
        <taxon>Archaeoglobi</taxon>
        <taxon>Archaeoglobales</taxon>
        <taxon>Archaeoglobaceae</taxon>
        <taxon>Archaeoglobus</taxon>
    </lineage>
</organism>
<dbReference type="RefSeq" id="WP_013683363.1">
    <property type="nucleotide sequence ID" value="NC_015320.1"/>
</dbReference>
<dbReference type="EMBL" id="CP002588">
    <property type="protein sequence ID" value="AEA46691.1"/>
    <property type="molecule type" value="Genomic_DNA"/>
</dbReference>
<sequence>MNVDSGKVVNAVKVSATVAAGAVAAEAIGSKAGNPLVGTAIAFGIGVAGIFIKGSYGTYFAAGAILPPVMNAVENVVKKII</sequence>
<evidence type="ECO:0000313" key="2">
    <source>
        <dbReference type="Proteomes" id="UP000008136"/>
    </source>
</evidence>
<gene>
    <name evidence="1" type="ordered locus">Arcve_0671</name>
</gene>